<keyword evidence="3" id="KW-1185">Reference proteome</keyword>
<name>A0ABV1RKC5_9ALTE</name>
<protein>
    <submittedName>
        <fullName evidence="2">DUF445 domain-containing protein</fullName>
    </submittedName>
</protein>
<keyword evidence="1" id="KW-0812">Transmembrane</keyword>
<evidence type="ECO:0000256" key="1">
    <source>
        <dbReference type="SAM" id="Phobius"/>
    </source>
</evidence>
<dbReference type="RefSeq" id="WP_143870036.1">
    <property type="nucleotide sequence ID" value="NZ_CP041660.1"/>
</dbReference>
<keyword evidence="1" id="KW-1133">Transmembrane helix</keyword>
<dbReference type="PANTHER" id="PTHR38568">
    <property type="entry name" value="DUF445 DOMAIN-CONTAINING PROTEIN-RELATED"/>
    <property type="match status" value="1"/>
</dbReference>
<organism evidence="2 3">
    <name type="scientific">Catenovulum sediminis</name>
    <dbReference type="NCBI Taxonomy" id="1740262"/>
    <lineage>
        <taxon>Bacteria</taxon>
        <taxon>Pseudomonadati</taxon>
        <taxon>Pseudomonadota</taxon>
        <taxon>Gammaproteobacteria</taxon>
        <taxon>Alteromonadales</taxon>
        <taxon>Alteromonadaceae</taxon>
        <taxon>Catenovulum</taxon>
    </lineage>
</organism>
<reference evidence="2 3" key="1">
    <citation type="submission" date="2024-06" db="EMBL/GenBank/DDBJ databases">
        <authorList>
            <person name="Chen R.Y."/>
        </authorList>
    </citation>
    <scope>NUCLEOTIDE SEQUENCE [LARGE SCALE GENOMIC DNA]</scope>
    <source>
        <strain evidence="2 3">D2</strain>
    </source>
</reference>
<evidence type="ECO:0000313" key="2">
    <source>
        <dbReference type="EMBL" id="MER2493196.1"/>
    </source>
</evidence>
<dbReference type="EMBL" id="JBELOE010000255">
    <property type="protein sequence ID" value="MER2493196.1"/>
    <property type="molecule type" value="Genomic_DNA"/>
</dbReference>
<gene>
    <name evidence="2" type="ORF">ABS311_15040</name>
</gene>
<dbReference type="Proteomes" id="UP001467690">
    <property type="component" value="Unassembled WGS sequence"/>
</dbReference>
<evidence type="ECO:0000313" key="3">
    <source>
        <dbReference type="Proteomes" id="UP001467690"/>
    </source>
</evidence>
<feature type="transmembrane region" description="Helical" evidence="1">
    <location>
        <begin position="25"/>
        <end position="48"/>
    </location>
</feature>
<dbReference type="PANTHER" id="PTHR38568:SF1">
    <property type="entry name" value="DUF445 DOMAIN-CONTAINING PROTEIN"/>
    <property type="match status" value="1"/>
</dbReference>
<comment type="caution">
    <text evidence="2">The sequence shown here is derived from an EMBL/GenBank/DDBJ whole genome shotgun (WGS) entry which is preliminary data.</text>
</comment>
<feature type="transmembrane region" description="Helical" evidence="1">
    <location>
        <begin position="212"/>
        <end position="233"/>
    </location>
</feature>
<accession>A0ABV1RKC5</accession>
<sequence length="234" mass="26074">MNMSLITNLLAASVTLIGYFTQQDIVFSVGLFALSGAFTNWLAVHMLFEKVPGLYGSGVIEAKFDNFRTAINNLIMTEFFNHENIDKFLTDQQGHASHFNFAPVIEQVDFEPAYDSLVATINESKFGSMLAMFGGSSAIEPLKEPFITKLKGKIIEISQTEEFNELVRDSLEKPDVIEELKDKVSNIVSTRLEELTPKTVKEIVQKMIREHLGWLVVWGGIFGGFFGLLAGLLG</sequence>
<keyword evidence="1" id="KW-0472">Membrane</keyword>
<proteinExistence type="predicted"/>